<accession>A0AB74TKZ7</accession>
<dbReference type="GO" id="GO:0051287">
    <property type="term" value="F:NAD binding"/>
    <property type="evidence" value="ECO:0007669"/>
    <property type="project" value="InterPro"/>
</dbReference>
<dbReference type="SUPFAM" id="SSF52283">
    <property type="entry name" value="Formate/glycerate dehydrogenase catalytic domain-like"/>
    <property type="match status" value="1"/>
</dbReference>
<dbReference type="Gene3D" id="3.40.50.720">
    <property type="entry name" value="NAD(P)-binding Rossmann-like Domain"/>
    <property type="match status" value="2"/>
</dbReference>
<dbReference type="Pfam" id="PF02826">
    <property type="entry name" value="2-Hacid_dh_C"/>
    <property type="match status" value="1"/>
</dbReference>
<dbReference type="PANTHER" id="PTHR43026:SF1">
    <property type="entry name" value="2-HYDROXYACID DEHYDROGENASE HOMOLOG 1-RELATED"/>
    <property type="match status" value="1"/>
</dbReference>
<sequence>MTTIKLFNIQEAQIPIAKKWGEEHGIDILTTPDRLTLENVDRLSNVDGIVLCENKSFDSKLYQALKKQGINHIVQRTAGYENFDLEEAKQQNILFANVPDYSPESIAEYTLSLALNHYRHLRDIEHQVSQYDFRWTDGIKGTTIAGKVVGIFGTGRIGSLVAKYFKALGAHILAYDINPDSSLKDIVDYQSTPEAVYKEADIITLHMPQTESNTHQFNADVFKLLKTGAYFINTARGGLFDAADLIQVINDGKLSGAAIDTYEYEFQYIPRQVSADMIDDKILKQLIKHPKIYYSQHLAYFTDTSLNNMIIKGLNTSLEIIQSGTTSRRLT</sequence>
<evidence type="ECO:0000256" key="3">
    <source>
        <dbReference type="RuleBase" id="RU003719"/>
    </source>
</evidence>
<dbReference type="Pfam" id="PF00389">
    <property type="entry name" value="2-Hacid_dh"/>
    <property type="match status" value="1"/>
</dbReference>
<keyword evidence="2" id="KW-0520">NAD</keyword>
<evidence type="ECO:0000256" key="1">
    <source>
        <dbReference type="ARBA" id="ARBA00005854"/>
    </source>
</evidence>
<evidence type="ECO:0000259" key="5">
    <source>
        <dbReference type="Pfam" id="PF02826"/>
    </source>
</evidence>
<dbReference type="InterPro" id="IPR006140">
    <property type="entry name" value="D-isomer_DH_NAD-bd"/>
</dbReference>
<evidence type="ECO:0000313" key="6">
    <source>
        <dbReference type="EMBL" id="XBC45393.1"/>
    </source>
</evidence>
<gene>
    <name evidence="6" type="ORF">VUQ08_05750</name>
</gene>
<dbReference type="AlphaFoldDB" id="A0AB74TKZ7"/>
<organism evidence="6">
    <name type="scientific">Dolosigranulum savutiense</name>
    <dbReference type="NCBI Taxonomy" id="3110288"/>
    <lineage>
        <taxon>Bacteria</taxon>
        <taxon>Bacillati</taxon>
        <taxon>Bacillota</taxon>
        <taxon>Bacilli</taxon>
        <taxon>Lactobacillales</taxon>
        <taxon>Carnobacteriaceae</taxon>
        <taxon>Dolosigranulum</taxon>
    </lineage>
</organism>
<dbReference type="GO" id="GO:0008720">
    <property type="term" value="F:D-lactate dehydrogenase (NAD+) activity"/>
    <property type="evidence" value="ECO:0007669"/>
    <property type="project" value="TreeGrafter"/>
</dbReference>
<evidence type="ECO:0000259" key="4">
    <source>
        <dbReference type="Pfam" id="PF00389"/>
    </source>
</evidence>
<evidence type="ECO:0000256" key="2">
    <source>
        <dbReference type="ARBA" id="ARBA00023027"/>
    </source>
</evidence>
<feature type="domain" description="D-isomer specific 2-hydroxyacid dehydrogenase catalytic" evidence="4">
    <location>
        <begin position="9"/>
        <end position="327"/>
    </location>
</feature>
<dbReference type="PANTHER" id="PTHR43026">
    <property type="entry name" value="2-HYDROXYACID DEHYDROGENASE HOMOLOG 1-RELATED"/>
    <property type="match status" value="1"/>
</dbReference>
<dbReference type="InterPro" id="IPR058205">
    <property type="entry name" value="D-LDH-like"/>
</dbReference>
<dbReference type="EMBL" id="CP142433">
    <property type="protein sequence ID" value="XBC45393.1"/>
    <property type="molecule type" value="Genomic_DNA"/>
</dbReference>
<dbReference type="PROSITE" id="PS00065">
    <property type="entry name" value="D_2_HYDROXYACID_DH_1"/>
    <property type="match status" value="1"/>
</dbReference>
<protein>
    <submittedName>
        <fullName evidence="6">NAD(P)-dependent oxidoreductase</fullName>
    </submittedName>
</protein>
<comment type="similarity">
    <text evidence="1 3">Belongs to the D-isomer specific 2-hydroxyacid dehydrogenase family.</text>
</comment>
<reference evidence="6" key="1">
    <citation type="submission" date="2023-12" db="EMBL/GenBank/DDBJ databases">
        <title>Dolosigranulum savutii sp. nov. isolated from human upper respiratory samples collected in Botswana.</title>
        <authorList>
            <person name="Kelly M.S."/>
        </authorList>
    </citation>
    <scope>NUCLEOTIDE SEQUENCE</scope>
    <source>
        <strain evidence="6">MSK433</strain>
    </source>
</reference>
<dbReference type="InterPro" id="IPR036291">
    <property type="entry name" value="NAD(P)-bd_dom_sf"/>
</dbReference>
<dbReference type="SUPFAM" id="SSF51735">
    <property type="entry name" value="NAD(P)-binding Rossmann-fold domains"/>
    <property type="match status" value="1"/>
</dbReference>
<name>A0AB74TKZ7_9LACT</name>
<dbReference type="RefSeq" id="WP_347299914.1">
    <property type="nucleotide sequence ID" value="NZ_CP142433.1"/>
</dbReference>
<feature type="domain" description="D-isomer specific 2-hydroxyacid dehydrogenase NAD-binding" evidence="5">
    <location>
        <begin position="112"/>
        <end position="299"/>
    </location>
</feature>
<keyword evidence="3" id="KW-0560">Oxidoreductase</keyword>
<proteinExistence type="inferred from homology"/>
<dbReference type="InterPro" id="IPR006139">
    <property type="entry name" value="D-isomer_2_OHA_DH_cat_dom"/>
</dbReference>
<dbReference type="InterPro" id="IPR029752">
    <property type="entry name" value="D-isomer_DH_CS1"/>
</dbReference>